<reference evidence="2 3" key="1">
    <citation type="journal article" date="2016" name="Nat. Commun.">
        <title>Thousands of microbial genomes shed light on interconnected biogeochemical processes in an aquifer system.</title>
        <authorList>
            <person name="Anantharaman K."/>
            <person name="Brown C.T."/>
            <person name="Hug L.A."/>
            <person name="Sharon I."/>
            <person name="Castelle C.J."/>
            <person name="Probst A.J."/>
            <person name="Thomas B.C."/>
            <person name="Singh A."/>
            <person name="Wilkins M.J."/>
            <person name="Karaoz U."/>
            <person name="Brodie E.L."/>
            <person name="Williams K.H."/>
            <person name="Hubbard S.S."/>
            <person name="Banfield J.F."/>
        </authorList>
    </citation>
    <scope>NUCLEOTIDE SEQUENCE [LARGE SCALE GENOMIC DNA]</scope>
</reference>
<protein>
    <recommendedName>
        <fullName evidence="1">Transcription regulator PadR N-terminal domain-containing protein</fullName>
    </recommendedName>
</protein>
<accession>A0A1F6B7I9</accession>
<gene>
    <name evidence="2" type="ORF">A2968_06530</name>
</gene>
<dbReference type="InterPro" id="IPR052509">
    <property type="entry name" value="Metal_resp_DNA-bind_regulator"/>
</dbReference>
<dbReference type="PANTHER" id="PTHR33169">
    <property type="entry name" value="PADR-FAMILY TRANSCRIPTIONAL REGULATOR"/>
    <property type="match status" value="1"/>
</dbReference>
<organism evidence="2 3">
    <name type="scientific">Candidatus Gottesmanbacteria bacterium RIFCSPLOWO2_01_FULL_42_22</name>
    <dbReference type="NCBI Taxonomy" id="1798391"/>
    <lineage>
        <taxon>Bacteria</taxon>
        <taxon>Candidatus Gottesmaniibacteriota</taxon>
    </lineage>
</organism>
<dbReference type="EMBL" id="MFJU01000042">
    <property type="protein sequence ID" value="OGG32900.1"/>
    <property type="molecule type" value="Genomic_DNA"/>
</dbReference>
<proteinExistence type="predicted"/>
<dbReference type="Proteomes" id="UP000176228">
    <property type="component" value="Unassembled WGS sequence"/>
</dbReference>
<feature type="domain" description="Transcription regulator PadR N-terminal" evidence="1">
    <location>
        <begin position="23"/>
        <end position="94"/>
    </location>
</feature>
<dbReference type="Gene3D" id="1.10.10.10">
    <property type="entry name" value="Winged helix-like DNA-binding domain superfamily/Winged helix DNA-binding domain"/>
    <property type="match status" value="1"/>
</dbReference>
<dbReference type="AlphaFoldDB" id="A0A1F6B7I9"/>
<evidence type="ECO:0000313" key="2">
    <source>
        <dbReference type="EMBL" id="OGG32900.1"/>
    </source>
</evidence>
<dbReference type="STRING" id="1798391.A2968_06530"/>
<dbReference type="PANTHER" id="PTHR33169:SF14">
    <property type="entry name" value="TRANSCRIPTIONAL REGULATOR RV3488"/>
    <property type="match status" value="1"/>
</dbReference>
<evidence type="ECO:0000259" key="1">
    <source>
        <dbReference type="Pfam" id="PF03551"/>
    </source>
</evidence>
<dbReference type="InterPro" id="IPR036388">
    <property type="entry name" value="WH-like_DNA-bd_sf"/>
</dbReference>
<dbReference type="Pfam" id="PF03551">
    <property type="entry name" value="PadR"/>
    <property type="match status" value="1"/>
</dbReference>
<comment type="caution">
    <text evidence="2">The sequence shown here is derived from an EMBL/GenBank/DDBJ whole genome shotgun (WGS) entry which is preliminary data.</text>
</comment>
<sequence length="124" mass="14076">MPKVTISKPRSFGNVEKFIEPCILLLLSKDSSHGYGLMDGLGKHCGHNVDIGNLYRTLRKMEKNKWIVSDWQKNKIGPDKRTYKISPNGVTILHEAASSLKTAQRLLSRFRNGYNRIYDNGVTV</sequence>
<evidence type="ECO:0000313" key="3">
    <source>
        <dbReference type="Proteomes" id="UP000176228"/>
    </source>
</evidence>
<dbReference type="InterPro" id="IPR036390">
    <property type="entry name" value="WH_DNA-bd_sf"/>
</dbReference>
<name>A0A1F6B7I9_9BACT</name>
<dbReference type="SUPFAM" id="SSF46785">
    <property type="entry name" value="Winged helix' DNA-binding domain"/>
    <property type="match status" value="1"/>
</dbReference>
<dbReference type="InterPro" id="IPR005149">
    <property type="entry name" value="Tscrpt_reg_PadR_N"/>
</dbReference>